<reference evidence="7" key="1">
    <citation type="journal article" date="2021" name="PeerJ">
        <title>Extensive microbial diversity within the chicken gut microbiome revealed by metagenomics and culture.</title>
        <authorList>
            <person name="Gilroy R."/>
            <person name="Ravi A."/>
            <person name="Getino M."/>
            <person name="Pursley I."/>
            <person name="Horton D.L."/>
            <person name="Alikhan N.F."/>
            <person name="Baker D."/>
            <person name="Gharbi K."/>
            <person name="Hall N."/>
            <person name="Watson M."/>
            <person name="Adriaenssens E.M."/>
            <person name="Foster-Nyarko E."/>
            <person name="Jarju S."/>
            <person name="Secka A."/>
            <person name="Antonio M."/>
            <person name="Oren A."/>
            <person name="Chaudhuri R.R."/>
            <person name="La Ragione R."/>
            <person name="Hildebrand F."/>
            <person name="Pallen M.J."/>
        </authorList>
    </citation>
    <scope>NUCLEOTIDE SEQUENCE</scope>
    <source>
        <strain evidence="7">ChiBcec1-1093</strain>
    </source>
</reference>
<keyword evidence="4" id="KW-0472">Membrane</keyword>
<dbReference type="InterPro" id="IPR058625">
    <property type="entry name" value="MdtA-like_BSH"/>
</dbReference>
<feature type="domain" description="Multidrug resistance protein MdtA-like barrel-sandwich hybrid" evidence="5">
    <location>
        <begin position="94"/>
        <end position="267"/>
    </location>
</feature>
<organism evidence="7 8">
    <name type="scientific">Candidatus Lachnoclostridium stercorigallinarum</name>
    <dbReference type="NCBI Taxonomy" id="2838634"/>
    <lineage>
        <taxon>Bacteria</taxon>
        <taxon>Bacillati</taxon>
        <taxon>Bacillota</taxon>
        <taxon>Clostridia</taxon>
        <taxon>Lachnospirales</taxon>
        <taxon>Lachnospiraceae</taxon>
    </lineage>
</organism>
<evidence type="ECO:0000256" key="2">
    <source>
        <dbReference type="SAM" id="Coils"/>
    </source>
</evidence>
<dbReference type="Gene3D" id="2.40.30.170">
    <property type="match status" value="1"/>
</dbReference>
<evidence type="ECO:0000259" key="5">
    <source>
        <dbReference type="Pfam" id="PF25917"/>
    </source>
</evidence>
<dbReference type="AlphaFoldDB" id="A0A9D2K4Z7"/>
<dbReference type="GO" id="GO:1990281">
    <property type="term" value="C:efflux pump complex"/>
    <property type="evidence" value="ECO:0007669"/>
    <property type="project" value="TreeGrafter"/>
</dbReference>
<accession>A0A9D2K4Z7</accession>
<dbReference type="PRINTS" id="PR01490">
    <property type="entry name" value="RTXTOXIND"/>
</dbReference>
<comment type="caution">
    <text evidence="7">The sequence shown here is derived from an EMBL/GenBank/DDBJ whole genome shotgun (WGS) entry which is preliminary data.</text>
</comment>
<feature type="coiled-coil region" evidence="2">
    <location>
        <begin position="189"/>
        <end position="236"/>
    </location>
</feature>
<keyword evidence="2" id="KW-0175">Coiled coil</keyword>
<feature type="region of interest" description="Disordered" evidence="3">
    <location>
        <begin position="1"/>
        <end position="32"/>
    </location>
</feature>
<dbReference type="Pfam" id="PF25917">
    <property type="entry name" value="BSH_RND"/>
    <property type="match status" value="1"/>
</dbReference>
<comment type="similarity">
    <text evidence="1">Belongs to the membrane fusion protein (MFP) (TC 8.A.1) family.</text>
</comment>
<dbReference type="InterPro" id="IPR058636">
    <property type="entry name" value="Beta-barrel_YknX"/>
</dbReference>
<evidence type="ECO:0000256" key="4">
    <source>
        <dbReference type="SAM" id="Phobius"/>
    </source>
</evidence>
<dbReference type="InterPro" id="IPR006143">
    <property type="entry name" value="RND_pump_MFP"/>
</dbReference>
<dbReference type="Gene3D" id="2.40.420.20">
    <property type="match status" value="1"/>
</dbReference>
<dbReference type="Proteomes" id="UP000824101">
    <property type="component" value="Unassembled WGS sequence"/>
</dbReference>
<evidence type="ECO:0000313" key="7">
    <source>
        <dbReference type="EMBL" id="HIZ79355.1"/>
    </source>
</evidence>
<sequence length="442" mass="47197">MTETERSEEEFDAQVAELMKQDGPAEKKKRVHKKWSRKRKILTAAAAVAAAAALFRMCGGGSGGGVMVMTAPLTRGDVTEVLSLTGPISGTDSVDVFSNLHSEVQALYVKEGDRVEQGQVLAELNTADTQREVDVAKNAYDLAVAEYEEQAVSAANGYAKAVQDYNTAKGNYDRSAVLARAGNISQVDLETARNAMDDAAREVSSYRVENGQPLPAKSYELRIKEAQYELETRQEALEDTKITSPITGTVVRVNTKVGRFADETGDTAEPLFVIENLDTLEMEIDVSEYSIGQVAVGQKAVISADILNGDTVTGEVTAISPTGEEKGGGSTERVIPTTIRINDKDSRLIAGITARAELTLNQAHDTWVVPGSAVMDREDGACIAAVRDGAVQMIPVDRGVESDIQTEVKARGEIPLEEGMEIITSPDAALTDGMAVTAVPAA</sequence>
<dbReference type="Gene3D" id="2.40.50.100">
    <property type="match status" value="1"/>
</dbReference>
<dbReference type="GO" id="GO:0015562">
    <property type="term" value="F:efflux transmembrane transporter activity"/>
    <property type="evidence" value="ECO:0007669"/>
    <property type="project" value="TreeGrafter"/>
</dbReference>
<proteinExistence type="inferred from homology"/>
<protein>
    <submittedName>
        <fullName evidence="7">Efflux RND transporter periplasmic adaptor subunit</fullName>
    </submittedName>
</protein>
<evidence type="ECO:0000256" key="1">
    <source>
        <dbReference type="ARBA" id="ARBA00009477"/>
    </source>
</evidence>
<evidence type="ECO:0000313" key="8">
    <source>
        <dbReference type="Proteomes" id="UP000824101"/>
    </source>
</evidence>
<dbReference type="PANTHER" id="PTHR30469:SF33">
    <property type="entry name" value="SLR1207 PROTEIN"/>
    <property type="match status" value="1"/>
</dbReference>
<dbReference type="Pfam" id="PF25990">
    <property type="entry name" value="Beta-barrel_YknX"/>
    <property type="match status" value="1"/>
</dbReference>
<evidence type="ECO:0000256" key="3">
    <source>
        <dbReference type="SAM" id="MobiDB-lite"/>
    </source>
</evidence>
<dbReference type="PANTHER" id="PTHR30469">
    <property type="entry name" value="MULTIDRUG RESISTANCE PROTEIN MDTA"/>
    <property type="match status" value="1"/>
</dbReference>
<evidence type="ECO:0000259" key="6">
    <source>
        <dbReference type="Pfam" id="PF25990"/>
    </source>
</evidence>
<gene>
    <name evidence="7" type="ORF">IAA17_06160</name>
</gene>
<feature type="domain" description="YknX-like beta-barrel" evidence="6">
    <location>
        <begin position="283"/>
        <end position="357"/>
    </location>
</feature>
<reference evidence="7" key="2">
    <citation type="submission" date="2021-04" db="EMBL/GenBank/DDBJ databases">
        <authorList>
            <person name="Gilroy R."/>
        </authorList>
    </citation>
    <scope>NUCLEOTIDE SEQUENCE</scope>
    <source>
        <strain evidence="7">ChiBcec1-1093</strain>
    </source>
</reference>
<name>A0A9D2K4Z7_9FIRM</name>
<keyword evidence="4" id="KW-1133">Transmembrane helix</keyword>
<feature type="transmembrane region" description="Helical" evidence="4">
    <location>
        <begin position="41"/>
        <end position="57"/>
    </location>
</feature>
<dbReference type="NCBIfam" id="TIGR01730">
    <property type="entry name" value="RND_mfp"/>
    <property type="match status" value="1"/>
</dbReference>
<dbReference type="SUPFAM" id="SSF111369">
    <property type="entry name" value="HlyD-like secretion proteins"/>
    <property type="match status" value="1"/>
</dbReference>
<dbReference type="Gene3D" id="1.10.287.470">
    <property type="entry name" value="Helix hairpin bin"/>
    <property type="match status" value="1"/>
</dbReference>
<dbReference type="EMBL" id="DXBC01000094">
    <property type="protein sequence ID" value="HIZ79355.1"/>
    <property type="molecule type" value="Genomic_DNA"/>
</dbReference>
<keyword evidence="4" id="KW-0812">Transmembrane</keyword>
<feature type="compositionally biased region" description="Acidic residues" evidence="3">
    <location>
        <begin position="1"/>
        <end position="12"/>
    </location>
</feature>